<dbReference type="GO" id="GO:0003676">
    <property type="term" value="F:nucleic acid binding"/>
    <property type="evidence" value="ECO:0007669"/>
    <property type="project" value="InterPro"/>
</dbReference>
<dbReference type="Gene3D" id="3.30.420.10">
    <property type="entry name" value="Ribonuclease H-like superfamily/Ribonuclease H"/>
    <property type="match status" value="1"/>
</dbReference>
<reference evidence="1" key="1">
    <citation type="submission" date="2021-03" db="EMBL/GenBank/DDBJ databases">
        <title>Draft genome sequence of rust myrtle Austropuccinia psidii MF-1, a brazilian biotype.</title>
        <authorList>
            <person name="Quecine M.C."/>
            <person name="Pachon D.M.R."/>
            <person name="Bonatelli M.L."/>
            <person name="Correr F.H."/>
            <person name="Franceschini L.M."/>
            <person name="Leite T.F."/>
            <person name="Margarido G.R.A."/>
            <person name="Almeida C.A."/>
            <person name="Ferrarezi J.A."/>
            <person name="Labate C.A."/>
        </authorList>
    </citation>
    <scope>NUCLEOTIDE SEQUENCE</scope>
    <source>
        <strain evidence="1">MF-1</strain>
    </source>
</reference>
<accession>A0A9Q3JDJ6</accession>
<keyword evidence="2" id="KW-1185">Reference proteome</keyword>
<dbReference type="AlphaFoldDB" id="A0A9Q3JDJ6"/>
<evidence type="ECO:0000313" key="1">
    <source>
        <dbReference type="EMBL" id="MBW0559690.1"/>
    </source>
</evidence>
<sequence>MIQTMENMVRRFCAYGLELKYCDGFENDWCALLSALELEYRTSVHASTNQTPAILEKGCNPRLPQNSLRKDLVEINPTSSSFKEILAKARKHEVRCMEDSFTYFKEKWDKSYVTPGFKVGEVLWVPTSNFNNIKG</sequence>
<dbReference type="OrthoDB" id="3158924at2759"/>
<name>A0A9Q3JDJ6_9BASI</name>
<comment type="caution">
    <text evidence="1">The sequence shown here is derived from an EMBL/GenBank/DDBJ whole genome shotgun (WGS) entry which is preliminary data.</text>
</comment>
<evidence type="ECO:0008006" key="3">
    <source>
        <dbReference type="Google" id="ProtNLM"/>
    </source>
</evidence>
<evidence type="ECO:0000313" key="2">
    <source>
        <dbReference type="Proteomes" id="UP000765509"/>
    </source>
</evidence>
<gene>
    <name evidence="1" type="ORF">O181_099405</name>
</gene>
<dbReference type="EMBL" id="AVOT02068457">
    <property type="protein sequence ID" value="MBW0559690.1"/>
    <property type="molecule type" value="Genomic_DNA"/>
</dbReference>
<organism evidence="1 2">
    <name type="scientific">Austropuccinia psidii MF-1</name>
    <dbReference type="NCBI Taxonomy" id="1389203"/>
    <lineage>
        <taxon>Eukaryota</taxon>
        <taxon>Fungi</taxon>
        <taxon>Dikarya</taxon>
        <taxon>Basidiomycota</taxon>
        <taxon>Pucciniomycotina</taxon>
        <taxon>Pucciniomycetes</taxon>
        <taxon>Pucciniales</taxon>
        <taxon>Sphaerophragmiaceae</taxon>
        <taxon>Austropuccinia</taxon>
    </lineage>
</organism>
<dbReference type="InterPro" id="IPR036397">
    <property type="entry name" value="RNaseH_sf"/>
</dbReference>
<proteinExistence type="predicted"/>
<dbReference type="Proteomes" id="UP000765509">
    <property type="component" value="Unassembled WGS sequence"/>
</dbReference>
<protein>
    <recommendedName>
        <fullName evidence="3">Integrase catalytic domain-containing protein</fullName>
    </recommendedName>
</protein>